<reference evidence="2 3" key="1">
    <citation type="submission" date="2020-03" db="EMBL/GenBank/DDBJ databases">
        <title>Salinimicrobium sp. nov, isolated from SCS.</title>
        <authorList>
            <person name="Cao W.R."/>
        </authorList>
    </citation>
    <scope>NUCLEOTIDE SEQUENCE [LARGE SCALE GENOMIC DNA]</scope>
    <source>
        <strain evidence="3">J15B91</strain>
    </source>
</reference>
<evidence type="ECO:0000313" key="3">
    <source>
        <dbReference type="Proteomes" id="UP000703674"/>
    </source>
</evidence>
<dbReference type="EMBL" id="JAAVJR010000935">
    <property type="protein sequence ID" value="NJW55224.1"/>
    <property type="molecule type" value="Genomic_DNA"/>
</dbReference>
<accession>A0ABX1D7I7</accession>
<keyword evidence="1" id="KW-0472">Membrane</keyword>
<feature type="transmembrane region" description="Helical" evidence="1">
    <location>
        <begin position="41"/>
        <end position="58"/>
    </location>
</feature>
<sequence length="89" mass="10423">MRNSIKAPTLMEERIIKLLILLALFSTVHFLFFFLQFEHQGNAILFFLLSITISYSIFKKLYMWYNYANISIPEKPSTSPEVTVDILTT</sequence>
<gene>
    <name evidence="2" type="ORF">HC175_20120</name>
</gene>
<dbReference type="Proteomes" id="UP000703674">
    <property type="component" value="Unassembled WGS sequence"/>
</dbReference>
<feature type="non-terminal residue" evidence="2">
    <location>
        <position position="89"/>
    </location>
</feature>
<comment type="caution">
    <text evidence="2">The sequence shown here is derived from an EMBL/GenBank/DDBJ whole genome shotgun (WGS) entry which is preliminary data.</text>
</comment>
<feature type="transmembrane region" description="Helical" evidence="1">
    <location>
        <begin position="15"/>
        <end position="35"/>
    </location>
</feature>
<name>A0ABX1D7I7_9FLAO</name>
<protein>
    <submittedName>
        <fullName evidence="2">Uncharacterized protein</fullName>
    </submittedName>
</protein>
<evidence type="ECO:0000313" key="2">
    <source>
        <dbReference type="EMBL" id="NJW55224.1"/>
    </source>
</evidence>
<evidence type="ECO:0000256" key="1">
    <source>
        <dbReference type="SAM" id="Phobius"/>
    </source>
</evidence>
<keyword evidence="1" id="KW-1133">Transmembrane helix</keyword>
<proteinExistence type="predicted"/>
<organism evidence="2 3">
    <name type="scientific">Salinimicrobium oceani</name>
    <dbReference type="NCBI Taxonomy" id="2722702"/>
    <lineage>
        <taxon>Bacteria</taxon>
        <taxon>Pseudomonadati</taxon>
        <taxon>Bacteroidota</taxon>
        <taxon>Flavobacteriia</taxon>
        <taxon>Flavobacteriales</taxon>
        <taxon>Flavobacteriaceae</taxon>
        <taxon>Salinimicrobium</taxon>
    </lineage>
</organism>
<dbReference type="RefSeq" id="WP_209310142.1">
    <property type="nucleotide sequence ID" value="NZ_JAAVJR010000935.1"/>
</dbReference>
<keyword evidence="3" id="KW-1185">Reference proteome</keyword>
<keyword evidence="1" id="KW-0812">Transmembrane</keyword>